<keyword evidence="2" id="KW-0238">DNA-binding</keyword>
<proteinExistence type="predicted"/>
<feature type="domain" description="HTH lacI-type" evidence="5">
    <location>
        <begin position="12"/>
        <end position="66"/>
    </location>
</feature>
<dbReference type="InterPro" id="IPR046335">
    <property type="entry name" value="LacI/GalR-like_sensor"/>
</dbReference>
<evidence type="ECO:0000256" key="4">
    <source>
        <dbReference type="SAM" id="MobiDB-lite"/>
    </source>
</evidence>
<evidence type="ECO:0000256" key="3">
    <source>
        <dbReference type="ARBA" id="ARBA00023163"/>
    </source>
</evidence>
<dbReference type="Gene3D" id="1.10.260.40">
    <property type="entry name" value="lambda repressor-like DNA-binding domains"/>
    <property type="match status" value="1"/>
</dbReference>
<dbReference type="Pfam" id="PF00356">
    <property type="entry name" value="LacI"/>
    <property type="match status" value="1"/>
</dbReference>
<dbReference type="GO" id="GO:0000976">
    <property type="term" value="F:transcription cis-regulatory region binding"/>
    <property type="evidence" value="ECO:0007669"/>
    <property type="project" value="TreeGrafter"/>
</dbReference>
<reference evidence="6 7" key="1">
    <citation type="journal article" date="2018" name="Front. Microbiol.">
        <title>Hydrolytic Capabilities as a Key to Environmental Success: Chitinolytic and Cellulolytic Acidobacteria From Acidic Sub-arctic Soils and Boreal Peatlands.</title>
        <authorList>
            <person name="Belova S.E."/>
            <person name="Ravin N.V."/>
            <person name="Pankratov T.A."/>
            <person name="Rakitin A.L."/>
            <person name="Ivanova A.A."/>
            <person name="Beletsky A.V."/>
            <person name="Mardanov A.V."/>
            <person name="Sinninghe Damste J.S."/>
            <person name="Dedysh S.N."/>
        </authorList>
    </citation>
    <scope>NUCLEOTIDE SEQUENCE [LARGE SCALE GENOMIC DNA]</scope>
    <source>
        <strain evidence="6 7">SBC82</strain>
    </source>
</reference>
<keyword evidence="1" id="KW-0805">Transcription regulation</keyword>
<dbReference type="Pfam" id="PF13377">
    <property type="entry name" value="Peripla_BP_3"/>
    <property type="match status" value="1"/>
</dbReference>
<organism evidence="6 7">
    <name type="scientific">Acidisarcina polymorpha</name>
    <dbReference type="NCBI Taxonomy" id="2211140"/>
    <lineage>
        <taxon>Bacteria</taxon>
        <taxon>Pseudomonadati</taxon>
        <taxon>Acidobacteriota</taxon>
        <taxon>Terriglobia</taxon>
        <taxon>Terriglobales</taxon>
        <taxon>Acidobacteriaceae</taxon>
        <taxon>Acidisarcina</taxon>
    </lineage>
</organism>
<dbReference type="SUPFAM" id="SSF53822">
    <property type="entry name" value="Periplasmic binding protein-like I"/>
    <property type="match status" value="1"/>
</dbReference>
<name>A0A2Z5FZ82_9BACT</name>
<dbReference type="SMART" id="SM00354">
    <property type="entry name" value="HTH_LACI"/>
    <property type="match status" value="1"/>
</dbReference>
<dbReference type="EMBL" id="CP030840">
    <property type="protein sequence ID" value="AXC11844.1"/>
    <property type="molecule type" value="Genomic_DNA"/>
</dbReference>
<evidence type="ECO:0000259" key="5">
    <source>
        <dbReference type="PROSITE" id="PS50932"/>
    </source>
</evidence>
<dbReference type="InterPro" id="IPR000843">
    <property type="entry name" value="HTH_LacI"/>
</dbReference>
<protein>
    <submittedName>
        <fullName evidence="6">Ribose operon repressor</fullName>
    </submittedName>
</protein>
<dbReference type="Gene3D" id="3.40.50.2300">
    <property type="match status" value="2"/>
</dbReference>
<dbReference type="AlphaFoldDB" id="A0A2Z5FZ82"/>
<gene>
    <name evidence="6" type="ORF">ACPOL_2524</name>
</gene>
<sequence length="368" mass="40628">MHLQVERQERPMNIREVARVARVSTATVSRTINGSDKVAPETAERVREAIHKLKFYPNNNARALGSGRSSLYGLIISDITNPFFPELVRSFEEIAVQYGQEVLVANTNYDPIRMETCVRRMLQRKVDGVAILTSEMEAHLIDEFSSRRIPMVFLDMGVPSEGISNIVLDYPAGVDAAVQHLSDLGHVDIGFISGPMNLTSARIRHQAFLASLKRKRIRLNPSFVEEGDHRMGGGHDAMARLLNRPVRPTAILASNDMTAIGAMGAIFEQGLSVPEDISVIGFDDIDLSSFTQPPLTTIRVSRPDIARTAFRALYSSNQDTPPQGAEFTIHPTLIERKSTGRMIPIGSPRRQQKSGDAGIRFGKAQITG</sequence>
<dbReference type="Proteomes" id="UP000253606">
    <property type="component" value="Chromosome"/>
</dbReference>
<dbReference type="PANTHER" id="PTHR30146:SF109">
    <property type="entry name" value="HTH-TYPE TRANSCRIPTIONAL REGULATOR GALS"/>
    <property type="match status" value="1"/>
</dbReference>
<evidence type="ECO:0000256" key="2">
    <source>
        <dbReference type="ARBA" id="ARBA00023125"/>
    </source>
</evidence>
<accession>A0A2Z5FZ82</accession>
<dbReference type="PANTHER" id="PTHR30146">
    <property type="entry name" value="LACI-RELATED TRANSCRIPTIONAL REPRESSOR"/>
    <property type="match status" value="1"/>
</dbReference>
<dbReference type="KEGG" id="abas:ACPOL_2524"/>
<evidence type="ECO:0000256" key="1">
    <source>
        <dbReference type="ARBA" id="ARBA00023015"/>
    </source>
</evidence>
<dbReference type="PROSITE" id="PS50932">
    <property type="entry name" value="HTH_LACI_2"/>
    <property type="match status" value="1"/>
</dbReference>
<keyword evidence="7" id="KW-1185">Reference proteome</keyword>
<dbReference type="SUPFAM" id="SSF47413">
    <property type="entry name" value="lambda repressor-like DNA-binding domains"/>
    <property type="match status" value="1"/>
</dbReference>
<feature type="region of interest" description="Disordered" evidence="4">
    <location>
        <begin position="345"/>
        <end position="368"/>
    </location>
</feature>
<dbReference type="InterPro" id="IPR028082">
    <property type="entry name" value="Peripla_BP_I"/>
</dbReference>
<evidence type="ECO:0000313" key="6">
    <source>
        <dbReference type="EMBL" id="AXC11844.1"/>
    </source>
</evidence>
<evidence type="ECO:0000313" key="7">
    <source>
        <dbReference type="Proteomes" id="UP000253606"/>
    </source>
</evidence>
<keyword evidence="3" id="KW-0804">Transcription</keyword>
<dbReference type="GO" id="GO:0003700">
    <property type="term" value="F:DNA-binding transcription factor activity"/>
    <property type="evidence" value="ECO:0007669"/>
    <property type="project" value="TreeGrafter"/>
</dbReference>
<dbReference type="CDD" id="cd06267">
    <property type="entry name" value="PBP1_LacI_sugar_binding-like"/>
    <property type="match status" value="1"/>
</dbReference>
<dbReference type="InterPro" id="IPR010982">
    <property type="entry name" value="Lambda_DNA-bd_dom_sf"/>
</dbReference>
<dbReference type="CDD" id="cd01392">
    <property type="entry name" value="HTH_LacI"/>
    <property type="match status" value="1"/>
</dbReference>